<dbReference type="PROSITE" id="PS00108">
    <property type="entry name" value="PROTEIN_KINASE_ST"/>
    <property type="match status" value="1"/>
</dbReference>
<dbReference type="PANTHER" id="PTHR24056:SF233">
    <property type="entry name" value="CYCLIN-DEPENDENT KINASE 9"/>
    <property type="match status" value="1"/>
</dbReference>
<dbReference type="GO" id="GO:0004740">
    <property type="term" value="F:pyruvate dehydrogenase (acetyl-transferring) kinase activity"/>
    <property type="evidence" value="ECO:0007669"/>
    <property type="project" value="UniProtKB-EC"/>
</dbReference>
<evidence type="ECO:0000256" key="2">
    <source>
        <dbReference type="ARBA" id="ARBA00006485"/>
    </source>
</evidence>
<feature type="compositionally biased region" description="Polar residues" evidence="11">
    <location>
        <begin position="425"/>
        <end position="434"/>
    </location>
</feature>
<feature type="region of interest" description="Disordered" evidence="11">
    <location>
        <begin position="375"/>
        <end position="552"/>
    </location>
</feature>
<dbReference type="GO" id="GO:0004693">
    <property type="term" value="F:cyclin-dependent protein serine/threonine kinase activity"/>
    <property type="evidence" value="ECO:0007669"/>
    <property type="project" value="TreeGrafter"/>
</dbReference>
<evidence type="ECO:0000256" key="1">
    <source>
        <dbReference type="ARBA" id="ARBA00004123"/>
    </source>
</evidence>
<dbReference type="InterPro" id="IPR008271">
    <property type="entry name" value="Ser/Thr_kinase_AS"/>
</dbReference>
<feature type="compositionally biased region" description="Low complexity" evidence="11">
    <location>
        <begin position="456"/>
        <end position="469"/>
    </location>
</feature>
<evidence type="ECO:0000313" key="14">
    <source>
        <dbReference type="Proteomes" id="UP001150925"/>
    </source>
</evidence>
<dbReference type="EC" id="2.7.11.2" evidence="13"/>
<feature type="binding site" evidence="10">
    <location>
        <position position="107"/>
    </location>
    <ligand>
        <name>ATP</name>
        <dbReference type="ChEBI" id="CHEBI:30616"/>
    </ligand>
</feature>
<dbReference type="InterPro" id="IPR011009">
    <property type="entry name" value="Kinase-like_dom_sf"/>
</dbReference>
<gene>
    <name evidence="13" type="primary">BUR1</name>
    <name evidence="13" type="ORF">IWQ62_002598</name>
</gene>
<evidence type="ECO:0000256" key="5">
    <source>
        <dbReference type="ARBA" id="ARBA00022741"/>
    </source>
</evidence>
<reference evidence="13" key="1">
    <citation type="submission" date="2022-07" db="EMBL/GenBank/DDBJ databases">
        <title>Phylogenomic reconstructions and comparative analyses of Kickxellomycotina fungi.</title>
        <authorList>
            <person name="Reynolds N.K."/>
            <person name="Stajich J.E."/>
            <person name="Barry K."/>
            <person name="Grigoriev I.V."/>
            <person name="Crous P."/>
            <person name="Smith M.E."/>
        </authorList>
    </citation>
    <scope>NUCLEOTIDE SEQUENCE</scope>
    <source>
        <strain evidence="13">RSA 1196</strain>
    </source>
</reference>
<evidence type="ECO:0000256" key="3">
    <source>
        <dbReference type="ARBA" id="ARBA00022527"/>
    </source>
</evidence>
<protein>
    <submittedName>
        <fullName evidence="13">Serine/threonine protein kinase, CMGC, CDC2/CDK sub</fullName>
        <ecNumber evidence="13">2.7.11.2</ecNumber>
    </submittedName>
</protein>
<dbReference type="GO" id="GO:0005634">
    <property type="term" value="C:nucleus"/>
    <property type="evidence" value="ECO:0007669"/>
    <property type="project" value="UniProtKB-SubCell"/>
</dbReference>
<feature type="domain" description="Protein kinase" evidence="12">
    <location>
        <begin position="78"/>
        <end position="369"/>
    </location>
</feature>
<keyword evidence="5 10" id="KW-0547">Nucleotide-binding</keyword>
<evidence type="ECO:0000256" key="9">
    <source>
        <dbReference type="ARBA" id="ARBA00049280"/>
    </source>
</evidence>
<dbReference type="GO" id="GO:0008353">
    <property type="term" value="F:RNA polymerase II CTD heptapeptide repeat kinase activity"/>
    <property type="evidence" value="ECO:0007669"/>
    <property type="project" value="UniProtKB-EC"/>
</dbReference>
<dbReference type="OrthoDB" id="28397at2759"/>
<comment type="catalytic activity">
    <reaction evidence="9">
        <text>[DNA-directed RNA polymerase] + ATP = phospho-[DNA-directed RNA polymerase] + ADP + H(+)</text>
        <dbReference type="Rhea" id="RHEA:10216"/>
        <dbReference type="Rhea" id="RHEA-COMP:11321"/>
        <dbReference type="Rhea" id="RHEA-COMP:11322"/>
        <dbReference type="ChEBI" id="CHEBI:15378"/>
        <dbReference type="ChEBI" id="CHEBI:30616"/>
        <dbReference type="ChEBI" id="CHEBI:43176"/>
        <dbReference type="ChEBI" id="CHEBI:68546"/>
        <dbReference type="ChEBI" id="CHEBI:456216"/>
        <dbReference type="EC" id="2.7.11.23"/>
    </reaction>
</comment>
<feature type="compositionally biased region" description="Basic residues" evidence="11">
    <location>
        <begin position="437"/>
        <end position="455"/>
    </location>
</feature>
<dbReference type="SUPFAM" id="SSF56112">
    <property type="entry name" value="Protein kinase-like (PK-like)"/>
    <property type="match status" value="1"/>
</dbReference>
<feature type="compositionally biased region" description="Basic residues" evidence="11">
    <location>
        <begin position="540"/>
        <end position="552"/>
    </location>
</feature>
<dbReference type="InterPro" id="IPR017441">
    <property type="entry name" value="Protein_kinase_ATP_BS"/>
</dbReference>
<dbReference type="EMBL" id="JANBPY010000572">
    <property type="protein sequence ID" value="KAJ1965726.1"/>
    <property type="molecule type" value="Genomic_DNA"/>
</dbReference>
<feature type="region of interest" description="Disordered" evidence="11">
    <location>
        <begin position="1"/>
        <end position="68"/>
    </location>
</feature>
<keyword evidence="3 13" id="KW-0723">Serine/threonine-protein kinase</keyword>
<evidence type="ECO:0000256" key="8">
    <source>
        <dbReference type="ARBA" id="ARBA00023242"/>
    </source>
</evidence>
<dbReference type="InterPro" id="IPR000719">
    <property type="entry name" value="Prot_kinase_dom"/>
</dbReference>
<evidence type="ECO:0000259" key="12">
    <source>
        <dbReference type="PROSITE" id="PS50011"/>
    </source>
</evidence>
<dbReference type="Gene3D" id="1.10.510.10">
    <property type="entry name" value="Transferase(Phosphotransferase) domain 1"/>
    <property type="match status" value="1"/>
</dbReference>
<keyword evidence="14" id="KW-1185">Reference proteome</keyword>
<proteinExistence type="inferred from homology"/>
<keyword evidence="4 13" id="KW-0808">Transferase</keyword>
<keyword evidence="8" id="KW-0539">Nucleus</keyword>
<dbReference type="Proteomes" id="UP001150925">
    <property type="component" value="Unassembled WGS sequence"/>
</dbReference>
<evidence type="ECO:0000256" key="11">
    <source>
        <dbReference type="SAM" id="MobiDB-lite"/>
    </source>
</evidence>
<dbReference type="GO" id="GO:0005524">
    <property type="term" value="F:ATP binding"/>
    <property type="evidence" value="ECO:0007669"/>
    <property type="project" value="UniProtKB-UniRule"/>
</dbReference>
<organism evidence="13 14">
    <name type="scientific">Dispira parvispora</name>
    <dbReference type="NCBI Taxonomy" id="1520584"/>
    <lineage>
        <taxon>Eukaryota</taxon>
        <taxon>Fungi</taxon>
        <taxon>Fungi incertae sedis</taxon>
        <taxon>Zoopagomycota</taxon>
        <taxon>Kickxellomycotina</taxon>
        <taxon>Dimargaritomycetes</taxon>
        <taxon>Dimargaritales</taxon>
        <taxon>Dimargaritaceae</taxon>
        <taxon>Dispira</taxon>
    </lineage>
</organism>
<feature type="compositionally biased region" description="Pro residues" evidence="11">
    <location>
        <begin position="32"/>
        <end position="48"/>
    </location>
</feature>
<dbReference type="AlphaFoldDB" id="A0A9W8E3P3"/>
<dbReference type="PROSITE" id="PS00107">
    <property type="entry name" value="PROTEIN_KINASE_ATP"/>
    <property type="match status" value="1"/>
</dbReference>
<feature type="compositionally biased region" description="Pro residues" evidence="11">
    <location>
        <begin position="511"/>
        <end position="527"/>
    </location>
</feature>
<comment type="caution">
    <text evidence="13">The sequence shown here is derived from an EMBL/GenBank/DDBJ whole genome shotgun (WGS) entry which is preliminary data.</text>
</comment>
<feature type="compositionally biased region" description="Gly residues" evidence="11">
    <location>
        <begin position="486"/>
        <end position="499"/>
    </location>
</feature>
<evidence type="ECO:0000256" key="6">
    <source>
        <dbReference type="ARBA" id="ARBA00022777"/>
    </source>
</evidence>
<dbReference type="PANTHER" id="PTHR24056">
    <property type="entry name" value="CELL DIVISION PROTEIN KINASE"/>
    <property type="match status" value="1"/>
</dbReference>
<evidence type="ECO:0000256" key="7">
    <source>
        <dbReference type="ARBA" id="ARBA00022840"/>
    </source>
</evidence>
<sequence>MLKNQADRGGGHHPPTSRYASARPSGGGGGPPSYPTPSPRPAMVPPSPSATSSYSPSPPLAKKPDTKKFMGCSKLEDYEQLTKLGEGTFGEVHKARHRSQGNIVALKRILMHNEKDGVPITAIREIKILKALDHPNIVPLIDMAVERGSSRERRRAGIYMVFPYMDHDLTGLLENPSVRFTTSQIKCYMRQLLDGMHYLHSQKILHRDMKASNLLINNKGQLRIADFGLARSYDPQQNDRLTNCVVTRWYRPPELLLNDAYYKEAVDMWGVGCVFAEMLRGKPILPGTSDIDQLDRIFRLCGSPTEQTMPGWTELPGCNGVRSFKSYPRRVRDEFITYGRQAADLLDKLLVLDPKKRLSASQALAHDYFWTDPLPASPDDLPTYESSHEYDRRKHRRPPQQHQGHKPLAPPPSQGQGHHYPASTGVDSSVSQGRGQPPHHHNDQHHRHQHQHRPTRPGANGAMGVGNNNITGSGGPIRHNRPRRYSGGGNREGGPGYGTGMANTHYQGGPSYPPKPHPYQQGPPPPSTSGKGAAPYYPRNNHHYRGPNHRRN</sequence>
<dbReference type="SMART" id="SM00220">
    <property type="entry name" value="S_TKc"/>
    <property type="match status" value="1"/>
</dbReference>
<dbReference type="Pfam" id="PF00069">
    <property type="entry name" value="Pkinase"/>
    <property type="match status" value="1"/>
</dbReference>
<evidence type="ECO:0000256" key="10">
    <source>
        <dbReference type="PROSITE-ProRule" id="PRU10141"/>
    </source>
</evidence>
<evidence type="ECO:0000313" key="13">
    <source>
        <dbReference type="EMBL" id="KAJ1965726.1"/>
    </source>
</evidence>
<keyword evidence="6 13" id="KW-0418">Kinase</keyword>
<name>A0A9W8E3P3_9FUNG</name>
<feature type="compositionally biased region" description="Basic and acidic residues" evidence="11">
    <location>
        <begin position="1"/>
        <end position="10"/>
    </location>
</feature>
<comment type="similarity">
    <text evidence="2">Belongs to the protein kinase superfamily. CMGC Ser/Thr protein kinase family. CDC2/CDKX subfamily.</text>
</comment>
<comment type="subcellular location">
    <subcellularLocation>
        <location evidence="1">Nucleus</location>
    </subcellularLocation>
</comment>
<dbReference type="FunFam" id="1.10.510.10:FF:000415">
    <property type="entry name" value="CMGC/CDK/CRK7 protein kinase, variant"/>
    <property type="match status" value="1"/>
</dbReference>
<dbReference type="PROSITE" id="PS50011">
    <property type="entry name" value="PROTEIN_KINASE_DOM"/>
    <property type="match status" value="1"/>
</dbReference>
<accession>A0A9W8E3P3</accession>
<dbReference type="InterPro" id="IPR050108">
    <property type="entry name" value="CDK"/>
</dbReference>
<keyword evidence="7 10" id="KW-0067">ATP-binding</keyword>
<dbReference type="FunFam" id="3.30.200.20:FF:000514">
    <property type="entry name" value="Serine/threonine-protein kinase BUR1"/>
    <property type="match status" value="1"/>
</dbReference>
<feature type="compositionally biased region" description="Basic residues" evidence="11">
    <location>
        <begin position="393"/>
        <end position="405"/>
    </location>
</feature>
<evidence type="ECO:0000256" key="4">
    <source>
        <dbReference type="ARBA" id="ARBA00022679"/>
    </source>
</evidence>
<dbReference type="Gene3D" id="3.30.200.20">
    <property type="entry name" value="Phosphorylase Kinase, domain 1"/>
    <property type="match status" value="1"/>
</dbReference>